<evidence type="ECO:0000313" key="8">
    <source>
        <dbReference type="Proteomes" id="UP000014760"/>
    </source>
</evidence>
<keyword evidence="8" id="KW-1185">Reference proteome</keyword>
<dbReference type="HOGENOM" id="CLU_1623076_0_0_1"/>
<reference evidence="7" key="3">
    <citation type="submission" date="2015-06" db="UniProtKB">
        <authorList>
            <consortium name="EnsemblMetazoa"/>
        </authorList>
    </citation>
    <scope>IDENTIFICATION</scope>
</reference>
<dbReference type="OMA" id="DWIRNAC"/>
<dbReference type="InterPro" id="IPR015943">
    <property type="entry name" value="WD40/YVTN_repeat-like_dom_sf"/>
</dbReference>
<evidence type="ECO:0000256" key="5">
    <source>
        <dbReference type="PROSITE-ProRule" id="PRU00221"/>
    </source>
</evidence>
<dbReference type="PRINTS" id="PR00320">
    <property type="entry name" value="GPROTEINBRPT"/>
</dbReference>
<dbReference type="EMBL" id="AMQN01035199">
    <property type="status" value="NOT_ANNOTATED_CDS"/>
    <property type="molecule type" value="Genomic_DNA"/>
</dbReference>
<dbReference type="InterPro" id="IPR020472">
    <property type="entry name" value="WD40_PAC1"/>
</dbReference>
<evidence type="ECO:0000256" key="4">
    <source>
        <dbReference type="ARBA" id="ARBA00026184"/>
    </source>
</evidence>
<keyword evidence="2 5" id="KW-0853">WD repeat</keyword>
<feature type="non-terminal residue" evidence="6">
    <location>
        <position position="1"/>
    </location>
</feature>
<dbReference type="InterPro" id="IPR036322">
    <property type="entry name" value="WD40_repeat_dom_sf"/>
</dbReference>
<keyword evidence="3" id="KW-0677">Repeat</keyword>
<evidence type="ECO:0000256" key="3">
    <source>
        <dbReference type="ARBA" id="ARBA00022737"/>
    </source>
</evidence>
<dbReference type="SMART" id="SM00320">
    <property type="entry name" value="WD40"/>
    <property type="match status" value="2"/>
</dbReference>
<dbReference type="EnsemblMetazoa" id="CapteT143225">
    <property type="protein sequence ID" value="CapteP143225"/>
    <property type="gene ID" value="CapteG143225"/>
</dbReference>
<dbReference type="InterPro" id="IPR019775">
    <property type="entry name" value="WD40_repeat_CS"/>
</dbReference>
<reference evidence="6 8" key="2">
    <citation type="journal article" date="2013" name="Nature">
        <title>Insights into bilaterian evolution from three spiralian genomes.</title>
        <authorList>
            <person name="Simakov O."/>
            <person name="Marletaz F."/>
            <person name="Cho S.J."/>
            <person name="Edsinger-Gonzales E."/>
            <person name="Havlak P."/>
            <person name="Hellsten U."/>
            <person name="Kuo D.H."/>
            <person name="Larsson T."/>
            <person name="Lv J."/>
            <person name="Arendt D."/>
            <person name="Savage R."/>
            <person name="Osoegawa K."/>
            <person name="de Jong P."/>
            <person name="Grimwood J."/>
            <person name="Chapman J.A."/>
            <person name="Shapiro H."/>
            <person name="Aerts A."/>
            <person name="Otillar R.P."/>
            <person name="Terry A.Y."/>
            <person name="Boore J.L."/>
            <person name="Grigoriev I.V."/>
            <person name="Lindberg D.R."/>
            <person name="Seaver E.C."/>
            <person name="Weisblat D.A."/>
            <person name="Putnam N.H."/>
            <person name="Rokhsar D.S."/>
        </authorList>
    </citation>
    <scope>NUCLEOTIDE SEQUENCE</scope>
    <source>
        <strain evidence="6 8">I ESC-2004</strain>
    </source>
</reference>
<dbReference type="GO" id="GO:0000398">
    <property type="term" value="P:mRNA splicing, via spliceosome"/>
    <property type="evidence" value="ECO:0007669"/>
    <property type="project" value="InterPro"/>
</dbReference>
<dbReference type="PROSITE" id="PS50082">
    <property type="entry name" value="WD_REPEATS_2"/>
    <property type="match status" value="3"/>
</dbReference>
<dbReference type="PROSITE" id="PS50294">
    <property type="entry name" value="WD_REPEATS_REGION"/>
    <property type="match status" value="2"/>
</dbReference>
<dbReference type="SUPFAM" id="SSF50978">
    <property type="entry name" value="WD40 repeat-like"/>
    <property type="match status" value="1"/>
</dbReference>
<dbReference type="OrthoDB" id="538223at2759"/>
<dbReference type="InterPro" id="IPR045184">
    <property type="entry name" value="SMU1"/>
</dbReference>
<protein>
    <recommendedName>
        <fullName evidence="4">WD40 repeat-containing protein SMU1</fullName>
    </recommendedName>
</protein>
<feature type="repeat" description="WD" evidence="5">
    <location>
        <begin position="28"/>
        <end position="69"/>
    </location>
</feature>
<evidence type="ECO:0000256" key="2">
    <source>
        <dbReference type="ARBA" id="ARBA00022574"/>
    </source>
</evidence>
<dbReference type="STRING" id="283909.R7VGZ3"/>
<reference evidence="8" key="1">
    <citation type="submission" date="2012-12" db="EMBL/GenBank/DDBJ databases">
        <authorList>
            <person name="Hellsten U."/>
            <person name="Grimwood J."/>
            <person name="Chapman J.A."/>
            <person name="Shapiro H."/>
            <person name="Aerts A."/>
            <person name="Otillar R.P."/>
            <person name="Terry A.Y."/>
            <person name="Boore J.L."/>
            <person name="Simakov O."/>
            <person name="Marletaz F."/>
            <person name="Cho S.-J."/>
            <person name="Edsinger-Gonzales E."/>
            <person name="Havlak P."/>
            <person name="Kuo D.-H."/>
            <person name="Larsson T."/>
            <person name="Lv J."/>
            <person name="Arendt D."/>
            <person name="Savage R."/>
            <person name="Osoegawa K."/>
            <person name="de Jong P."/>
            <person name="Lindberg D.R."/>
            <person name="Seaver E.C."/>
            <person name="Weisblat D.A."/>
            <person name="Putnam N.H."/>
            <person name="Grigoriev I.V."/>
            <person name="Rokhsar D.S."/>
        </authorList>
    </citation>
    <scope>NUCLEOTIDE SEQUENCE</scope>
    <source>
        <strain evidence="8">I ESC-2004</strain>
    </source>
</reference>
<gene>
    <name evidence="6" type="ORF">CAPTEDRAFT_143225</name>
</gene>
<dbReference type="PROSITE" id="PS00678">
    <property type="entry name" value="WD_REPEATS_1"/>
    <property type="match status" value="1"/>
</dbReference>
<evidence type="ECO:0000313" key="6">
    <source>
        <dbReference type="EMBL" id="ELU18103.1"/>
    </source>
</evidence>
<proteinExistence type="predicted"/>
<evidence type="ECO:0000313" key="7">
    <source>
        <dbReference type="EnsemblMetazoa" id="CapteP143225"/>
    </source>
</evidence>
<dbReference type="EMBL" id="KB292124">
    <property type="protein sequence ID" value="ELU18103.1"/>
    <property type="molecule type" value="Genomic_DNA"/>
</dbReference>
<sequence length="164" mass="17899">SEMLASGGQDGKMKVWKIQTGQCLRKFERAHSKGITSISFSKDNSQILSASFDQTIRIHGLKSGKTLKEFRGHTSFVNDAIFAADSHHIISASSDGSIKIWNIKSTDCQSTFKSFGGTAGVDITVHSIHQLPRNVEQFVVCNRSNTVSIMNMQGQVCASLVSSF</sequence>
<dbReference type="Proteomes" id="UP000014760">
    <property type="component" value="Unassembled WGS sequence"/>
</dbReference>
<evidence type="ECO:0000256" key="1">
    <source>
        <dbReference type="ARBA" id="ARBA00004324"/>
    </source>
</evidence>
<organism evidence="6">
    <name type="scientific">Capitella teleta</name>
    <name type="common">Polychaete worm</name>
    <dbReference type="NCBI Taxonomy" id="283909"/>
    <lineage>
        <taxon>Eukaryota</taxon>
        <taxon>Metazoa</taxon>
        <taxon>Spiralia</taxon>
        <taxon>Lophotrochozoa</taxon>
        <taxon>Annelida</taxon>
        <taxon>Polychaeta</taxon>
        <taxon>Sedentaria</taxon>
        <taxon>Scolecida</taxon>
        <taxon>Capitellidae</taxon>
        <taxon>Capitella</taxon>
    </lineage>
</organism>
<dbReference type="Gene3D" id="2.130.10.10">
    <property type="entry name" value="YVTN repeat-like/Quinoprotein amine dehydrogenase"/>
    <property type="match status" value="1"/>
</dbReference>
<dbReference type="Pfam" id="PF00400">
    <property type="entry name" value="WD40"/>
    <property type="match status" value="2"/>
</dbReference>
<comment type="subcellular location">
    <subcellularLocation>
        <location evidence="1">Nucleus speckle</location>
    </subcellularLocation>
</comment>
<dbReference type="InterPro" id="IPR001680">
    <property type="entry name" value="WD40_rpt"/>
</dbReference>
<dbReference type="FunFam" id="2.130.10.10:FF:000280">
    <property type="entry name" value="Wd40 repeat-containing protein smu1"/>
    <property type="match status" value="1"/>
</dbReference>
<dbReference type="AlphaFoldDB" id="R7VGZ3"/>
<feature type="repeat" description="WD" evidence="5">
    <location>
        <begin position="1"/>
        <end position="26"/>
    </location>
</feature>
<name>R7VGZ3_CAPTE</name>
<dbReference type="PANTHER" id="PTHR22848">
    <property type="entry name" value="WD40 REPEAT PROTEIN"/>
    <property type="match status" value="1"/>
</dbReference>
<feature type="repeat" description="WD" evidence="5">
    <location>
        <begin position="70"/>
        <end position="111"/>
    </location>
</feature>
<accession>R7VGZ3</accession>
<dbReference type="GO" id="GO:0016607">
    <property type="term" value="C:nuclear speck"/>
    <property type="evidence" value="ECO:0007669"/>
    <property type="project" value="UniProtKB-SubCell"/>
</dbReference>